<dbReference type="Proteomes" id="UP000594262">
    <property type="component" value="Unplaced"/>
</dbReference>
<proteinExistence type="predicted"/>
<organism evidence="1 2">
    <name type="scientific">Clytia hemisphaerica</name>
    <dbReference type="NCBI Taxonomy" id="252671"/>
    <lineage>
        <taxon>Eukaryota</taxon>
        <taxon>Metazoa</taxon>
        <taxon>Cnidaria</taxon>
        <taxon>Hydrozoa</taxon>
        <taxon>Hydroidolina</taxon>
        <taxon>Leptothecata</taxon>
        <taxon>Obeliida</taxon>
        <taxon>Clytiidae</taxon>
        <taxon>Clytia</taxon>
    </lineage>
</organism>
<dbReference type="EnsemblMetazoa" id="CLYHEMT018499.2">
    <property type="protein sequence ID" value="CLYHEMP018499.2"/>
    <property type="gene ID" value="CLYHEMG018499"/>
</dbReference>
<sequence>MADENNNKIFLCENVQGKIEVSRQITERFCCGYLIGRYGESGIQIFDLIELDLTLFENFDVNNGPSDAIQAEFACIRASFPVGLNIVGVFITQPENGNIEVAQHLIRYLKQIEDIVSNPSLNYIVCLIKPSRCDWHIADSDGNLNIANDVSTIDIDLSAQDYSGKDARIITGDIMTTANFLFKRHIHEIAELNAAEAAKLKSDTIQQAIDRYLKFEEEMGQKNHFNAIPPKGSQP</sequence>
<dbReference type="AlphaFoldDB" id="A0A7M5X6V9"/>
<accession>A0A7M5X6V9</accession>
<name>A0A7M5X6V9_9CNID</name>
<evidence type="ECO:0000313" key="2">
    <source>
        <dbReference type="Proteomes" id="UP000594262"/>
    </source>
</evidence>
<protein>
    <submittedName>
        <fullName evidence="1">Uncharacterized protein</fullName>
    </submittedName>
</protein>
<reference evidence="1" key="1">
    <citation type="submission" date="2021-01" db="UniProtKB">
        <authorList>
            <consortium name="EnsemblMetazoa"/>
        </authorList>
    </citation>
    <scope>IDENTIFICATION</scope>
</reference>
<evidence type="ECO:0000313" key="1">
    <source>
        <dbReference type="EnsemblMetazoa" id="CLYHEMP018499.2"/>
    </source>
</evidence>
<keyword evidence="2" id="KW-1185">Reference proteome</keyword>